<reference evidence="10 11" key="1">
    <citation type="submission" date="2020-08" db="EMBL/GenBank/DDBJ databases">
        <title>Genomic Encyclopedia of Type Strains, Phase III (KMG-III): the genomes of soil and plant-associated and newly described type strains.</title>
        <authorList>
            <person name="Whitman W."/>
        </authorList>
    </citation>
    <scope>NUCLEOTIDE SEQUENCE [LARGE SCALE GENOMIC DNA]</scope>
    <source>
        <strain evidence="10 11">CECT 8305</strain>
    </source>
</reference>
<feature type="compositionally biased region" description="Gly residues" evidence="6">
    <location>
        <begin position="421"/>
        <end position="431"/>
    </location>
</feature>
<keyword evidence="4 5" id="KW-0720">Serine protease</keyword>
<protein>
    <submittedName>
        <fullName evidence="10">Subtilisin family serine protease</fullName>
    </submittedName>
</protein>
<feature type="signal peptide" evidence="7">
    <location>
        <begin position="1"/>
        <end position="29"/>
    </location>
</feature>
<dbReference type="PANTHER" id="PTHR43806">
    <property type="entry name" value="PEPTIDASE S8"/>
    <property type="match status" value="1"/>
</dbReference>
<feature type="active site" description="Charge relay system" evidence="5">
    <location>
        <position position="365"/>
    </location>
</feature>
<accession>A0A7W9UYZ2</accession>
<evidence type="ECO:0000256" key="6">
    <source>
        <dbReference type="SAM" id="MobiDB-lite"/>
    </source>
</evidence>
<dbReference type="PROSITE" id="PS00136">
    <property type="entry name" value="SUBTILASE_ASP"/>
    <property type="match status" value="1"/>
</dbReference>
<dbReference type="InterPro" id="IPR050131">
    <property type="entry name" value="Peptidase_S8_subtilisin-like"/>
</dbReference>
<dbReference type="FunFam" id="3.40.50.200:FF:000016">
    <property type="entry name" value="Proprotein convertase subtilisin/kexin type 9"/>
    <property type="match status" value="1"/>
</dbReference>
<evidence type="ECO:0000256" key="1">
    <source>
        <dbReference type="ARBA" id="ARBA00011073"/>
    </source>
</evidence>
<dbReference type="SUPFAM" id="SSF52743">
    <property type="entry name" value="Subtilisin-like"/>
    <property type="match status" value="1"/>
</dbReference>
<name>A0A7W9UYZ2_9ACTN</name>
<evidence type="ECO:0000259" key="8">
    <source>
        <dbReference type="Pfam" id="PF00082"/>
    </source>
</evidence>
<dbReference type="GO" id="GO:0006508">
    <property type="term" value="P:proteolysis"/>
    <property type="evidence" value="ECO:0007669"/>
    <property type="project" value="UniProtKB-KW"/>
</dbReference>
<dbReference type="Pfam" id="PF05922">
    <property type="entry name" value="Inhibitor_I9"/>
    <property type="match status" value="1"/>
</dbReference>
<dbReference type="InterPro" id="IPR034193">
    <property type="entry name" value="PCSK9_ProteinaseK-like"/>
</dbReference>
<dbReference type="PROSITE" id="PS51892">
    <property type="entry name" value="SUBTILASE"/>
    <property type="match status" value="1"/>
</dbReference>
<dbReference type="EMBL" id="JACHJL010000006">
    <property type="protein sequence ID" value="MBB5935866.1"/>
    <property type="molecule type" value="Genomic_DNA"/>
</dbReference>
<comment type="similarity">
    <text evidence="1 5">Belongs to the peptidase S8 family.</text>
</comment>
<organism evidence="10 11">
    <name type="scientific">Streptomyces zagrosensis</name>
    <dbReference type="NCBI Taxonomy" id="1042984"/>
    <lineage>
        <taxon>Bacteria</taxon>
        <taxon>Bacillati</taxon>
        <taxon>Actinomycetota</taxon>
        <taxon>Actinomycetes</taxon>
        <taxon>Kitasatosporales</taxon>
        <taxon>Streptomycetaceae</taxon>
        <taxon>Streptomyces</taxon>
    </lineage>
</organism>
<evidence type="ECO:0000256" key="2">
    <source>
        <dbReference type="ARBA" id="ARBA00022670"/>
    </source>
</evidence>
<gene>
    <name evidence="10" type="ORF">FHS42_002935</name>
</gene>
<feature type="active site" description="Charge relay system" evidence="5">
    <location>
        <position position="173"/>
    </location>
</feature>
<comment type="caution">
    <text evidence="10">The sequence shown here is derived from an EMBL/GenBank/DDBJ whole genome shotgun (WGS) entry which is preliminary data.</text>
</comment>
<keyword evidence="7" id="KW-0732">Signal</keyword>
<evidence type="ECO:0000313" key="11">
    <source>
        <dbReference type="Proteomes" id="UP000588098"/>
    </source>
</evidence>
<dbReference type="RefSeq" id="WP_184572525.1">
    <property type="nucleotide sequence ID" value="NZ_JACHJL010000006.1"/>
</dbReference>
<keyword evidence="11" id="KW-1185">Reference proteome</keyword>
<dbReference type="AlphaFoldDB" id="A0A7W9UYZ2"/>
<dbReference type="InterPro" id="IPR037045">
    <property type="entry name" value="S8pro/Inhibitor_I9_sf"/>
</dbReference>
<feature type="domain" description="Peptidase S8/S53" evidence="8">
    <location>
        <begin position="165"/>
        <end position="410"/>
    </location>
</feature>
<dbReference type="GO" id="GO:0005615">
    <property type="term" value="C:extracellular space"/>
    <property type="evidence" value="ECO:0007669"/>
    <property type="project" value="TreeGrafter"/>
</dbReference>
<feature type="domain" description="Inhibitor I9" evidence="9">
    <location>
        <begin position="41"/>
        <end position="110"/>
    </location>
</feature>
<dbReference type="PRINTS" id="PR00723">
    <property type="entry name" value="SUBTILISIN"/>
</dbReference>
<evidence type="ECO:0000256" key="4">
    <source>
        <dbReference type="ARBA" id="ARBA00022825"/>
    </source>
</evidence>
<keyword evidence="2 5" id="KW-0645">Protease</keyword>
<evidence type="ECO:0000256" key="3">
    <source>
        <dbReference type="ARBA" id="ARBA00022801"/>
    </source>
</evidence>
<dbReference type="InterPro" id="IPR015500">
    <property type="entry name" value="Peptidase_S8_subtilisin-rel"/>
</dbReference>
<feature type="active site" description="Charge relay system" evidence="5">
    <location>
        <position position="208"/>
    </location>
</feature>
<dbReference type="PANTHER" id="PTHR43806:SF11">
    <property type="entry name" value="CEREVISIN-RELATED"/>
    <property type="match status" value="1"/>
</dbReference>
<dbReference type="InterPro" id="IPR010259">
    <property type="entry name" value="S8pro/Inhibitor_I9"/>
</dbReference>
<feature type="region of interest" description="Disordered" evidence="6">
    <location>
        <begin position="401"/>
        <end position="431"/>
    </location>
</feature>
<evidence type="ECO:0000256" key="5">
    <source>
        <dbReference type="PROSITE-ProRule" id="PRU01240"/>
    </source>
</evidence>
<dbReference type="CDD" id="cd04077">
    <property type="entry name" value="Peptidases_S8_PCSK9_ProteinaseK_like"/>
    <property type="match status" value="1"/>
</dbReference>
<dbReference type="Pfam" id="PF00082">
    <property type="entry name" value="Peptidase_S8"/>
    <property type="match status" value="1"/>
</dbReference>
<evidence type="ECO:0000256" key="7">
    <source>
        <dbReference type="SAM" id="SignalP"/>
    </source>
</evidence>
<dbReference type="Gene3D" id="3.30.70.80">
    <property type="entry name" value="Peptidase S8 propeptide/proteinase inhibitor I9"/>
    <property type="match status" value="1"/>
</dbReference>
<keyword evidence="3 5" id="KW-0378">Hydrolase</keyword>
<dbReference type="InterPro" id="IPR023827">
    <property type="entry name" value="Peptidase_S8_Asp-AS"/>
</dbReference>
<dbReference type="GO" id="GO:0004252">
    <property type="term" value="F:serine-type endopeptidase activity"/>
    <property type="evidence" value="ECO:0007669"/>
    <property type="project" value="UniProtKB-UniRule"/>
</dbReference>
<feature type="chain" id="PRO_5031432501" evidence="7">
    <location>
        <begin position="30"/>
        <end position="431"/>
    </location>
</feature>
<dbReference type="Gene3D" id="3.40.50.200">
    <property type="entry name" value="Peptidase S8/S53 domain"/>
    <property type="match status" value="1"/>
</dbReference>
<sequence>MTKNALFRSVVTAAAASALVLPLVGSAHAVSDTNRAETAVYVVQLNDVEATKDAVTQMAKGLVAEDGGTLRRVYYSVMQGFSVTLTQDQVGKYLKDTRVGSVTQDRKYRTAGKLGTRSHRGPAPARQDTLAANAVTQWGAPWGLDRMNQRNLPLDGKYTAPNTASNVRVYVVDTGVRASHQDLRGRVSAAYDAIKDQAGGTATDCNGHGTANASLAAGVYAGTAKQARIESVRALGCDGTGTLEHIASAVDWINVNAKKPAVVSLGFTGDPASVLDFQLYMMTDAGITYTAPAGNGNGSGEAVDACEATPGRQTTGITVSATDRTDRRVASANTGSCVHLFAPGARIPVASLAGDRYYTELTGTSASAAQVAGLAAMYVSDHPGATAREIDQALIDAATKDHVQDPGVDSENRLAYTGREGASGAGAGERR</sequence>
<evidence type="ECO:0000313" key="10">
    <source>
        <dbReference type="EMBL" id="MBB5935866.1"/>
    </source>
</evidence>
<proteinExistence type="inferred from homology"/>
<evidence type="ECO:0000259" key="9">
    <source>
        <dbReference type="Pfam" id="PF05922"/>
    </source>
</evidence>
<dbReference type="Proteomes" id="UP000588098">
    <property type="component" value="Unassembled WGS sequence"/>
</dbReference>
<dbReference type="InterPro" id="IPR000209">
    <property type="entry name" value="Peptidase_S8/S53_dom"/>
</dbReference>
<dbReference type="InterPro" id="IPR036852">
    <property type="entry name" value="Peptidase_S8/S53_dom_sf"/>
</dbReference>